<dbReference type="SUPFAM" id="SSF52540">
    <property type="entry name" value="P-loop containing nucleoside triphosphate hydrolases"/>
    <property type="match status" value="1"/>
</dbReference>
<evidence type="ECO:0000313" key="3">
    <source>
        <dbReference type="Proteomes" id="UP000283872"/>
    </source>
</evidence>
<dbReference type="Pfam" id="PF13304">
    <property type="entry name" value="AAA_21"/>
    <property type="match status" value="1"/>
</dbReference>
<dbReference type="GO" id="GO:0000731">
    <property type="term" value="P:DNA synthesis involved in DNA repair"/>
    <property type="evidence" value="ECO:0007669"/>
    <property type="project" value="TreeGrafter"/>
</dbReference>
<protein>
    <submittedName>
        <fullName evidence="2">ATPase</fullName>
    </submittedName>
</protein>
<evidence type="ECO:0000313" key="2">
    <source>
        <dbReference type="EMBL" id="RGS18178.1"/>
    </source>
</evidence>
<sequence length="355" mass="40621">MDSIRIFGYKSFKKLSVQLHSINLLIGANGAGKSNFLSLFEMLGNIYEKRLGAYVAQVGGVDKLLYQGRKVTDRIAVNLLIAKSEYDLALLESDGKLIVEREVVRCYDDVCPLDLVRKNVITEFQSESSLKDHKEEDLSNYISQIRKFHFHDTGRRSPFTADSHIVNDAYRMYEHGENLAAILYRIQREKPMAYRRIIRVIQSVAPYFSDFYFQPTEADMVRLQWQDKYSSMIYGPTDLSDGTIRFIALTVLFMQPWLPRVIIIDEPELGLHPVAIEKLSGLIKMAAQKGTQVIVATQSAELISNFEPEDVLTVNQNEDGTTINRLNSEELAHWLEDYTLGDLWKQNIMKGGQPR</sequence>
<dbReference type="PANTHER" id="PTHR32182:SF22">
    <property type="entry name" value="ATP-DEPENDENT ENDONUCLEASE, OLD FAMILY-RELATED"/>
    <property type="match status" value="1"/>
</dbReference>
<comment type="caution">
    <text evidence="2">The sequence shown here is derived from an EMBL/GenBank/DDBJ whole genome shotgun (WGS) entry which is preliminary data.</text>
</comment>
<proteinExistence type="predicted"/>
<dbReference type="GO" id="GO:0005524">
    <property type="term" value="F:ATP binding"/>
    <property type="evidence" value="ECO:0007669"/>
    <property type="project" value="InterPro"/>
</dbReference>
<reference evidence="2 3" key="1">
    <citation type="submission" date="2018-08" db="EMBL/GenBank/DDBJ databases">
        <title>A genome reference for cultivated species of the human gut microbiota.</title>
        <authorList>
            <person name="Zou Y."/>
            <person name="Xue W."/>
            <person name="Luo G."/>
        </authorList>
    </citation>
    <scope>NUCLEOTIDE SEQUENCE [LARGE SCALE GENOMIC DNA]</scope>
    <source>
        <strain evidence="2 3">AF24-12</strain>
    </source>
</reference>
<dbReference type="GO" id="GO:0006302">
    <property type="term" value="P:double-strand break repair"/>
    <property type="evidence" value="ECO:0007669"/>
    <property type="project" value="TreeGrafter"/>
</dbReference>
<dbReference type="EMBL" id="QRVA01000005">
    <property type="protein sequence ID" value="RGS18178.1"/>
    <property type="molecule type" value="Genomic_DNA"/>
</dbReference>
<name>A0A3E5E8X8_9BACT</name>
<feature type="domain" description="ATPase AAA-type core" evidence="1">
    <location>
        <begin position="237"/>
        <end position="304"/>
    </location>
</feature>
<organism evidence="2 3">
    <name type="scientific">Segatella copri</name>
    <dbReference type="NCBI Taxonomy" id="165179"/>
    <lineage>
        <taxon>Bacteria</taxon>
        <taxon>Pseudomonadati</taxon>
        <taxon>Bacteroidota</taxon>
        <taxon>Bacteroidia</taxon>
        <taxon>Bacteroidales</taxon>
        <taxon>Prevotellaceae</taxon>
        <taxon>Segatella</taxon>
    </lineage>
</organism>
<dbReference type="InterPro" id="IPR027417">
    <property type="entry name" value="P-loop_NTPase"/>
</dbReference>
<dbReference type="PIRSF" id="PIRSF029347">
    <property type="entry name" value="RecF"/>
    <property type="match status" value="1"/>
</dbReference>
<dbReference type="GO" id="GO:0016887">
    <property type="term" value="F:ATP hydrolysis activity"/>
    <property type="evidence" value="ECO:0007669"/>
    <property type="project" value="InterPro"/>
</dbReference>
<dbReference type="CDD" id="cd00267">
    <property type="entry name" value="ABC_ATPase"/>
    <property type="match status" value="1"/>
</dbReference>
<gene>
    <name evidence="2" type="ORF">DWY11_03825</name>
</gene>
<dbReference type="InterPro" id="IPR003959">
    <property type="entry name" value="ATPase_AAA_core"/>
</dbReference>
<accession>A0A3E5E8X8</accession>
<dbReference type="AlphaFoldDB" id="A0A3E5E8X8"/>
<dbReference type="InterPro" id="IPR014555">
    <property type="entry name" value="RecF-like"/>
</dbReference>
<evidence type="ECO:0000259" key="1">
    <source>
        <dbReference type="Pfam" id="PF13304"/>
    </source>
</evidence>
<dbReference type="Gene3D" id="3.40.50.300">
    <property type="entry name" value="P-loop containing nucleotide triphosphate hydrolases"/>
    <property type="match status" value="1"/>
</dbReference>
<dbReference type="Proteomes" id="UP000283872">
    <property type="component" value="Unassembled WGS sequence"/>
</dbReference>
<dbReference type="PANTHER" id="PTHR32182">
    <property type="entry name" value="DNA REPLICATION AND REPAIR PROTEIN RECF"/>
    <property type="match status" value="1"/>
</dbReference>